<comment type="caution">
    <text evidence="1">The sequence shown here is derived from an EMBL/GenBank/DDBJ whole genome shotgun (WGS) entry which is preliminary data.</text>
</comment>
<dbReference type="Proteomes" id="UP000798662">
    <property type="component" value="Chromosome 1"/>
</dbReference>
<sequence>MRSTPAAAPSEAMMLPSVVHGFSPLRALLLLSVFPRTFDLDAATSVLASRIAPREVLAPLLGAQLLTSVDDRLELNAVAKLFVTEETLPIKNLTLTDADAATVAARELGDPPPTDLTQSLVAAGRARFVSYFQSVLRSLDDESIHKLGWARERAMAVYDVERDNMDAAAQIARASASEKPLRQFLTAGASIMRYCVPAFSRVDYLCKAVEATDAASTSPPTKLDAGGGRGGRGGVDAGGDTSMLPPISPHSAAAAKTERVAEATAAVAQVVAAHKAAAVATEAAAAAAEAAAAADATGGPVGDRLLPLDGAAAAARRQREEAEIERARVAAAAAMAAGDGGGGSAMGGGEAAIPAGVCPELRSKARLHLALGEAHCDTLNVEAAEEPLQRAMELMGEVSPARSCLPELIDSVLVLLLVASIRMQATPPRTREARALLVRALRVLTAAGLGKTTLAVNAMTNLTQIHLRRGELLKARSVVSQLLDVLDTMRYSKMPIYADALGSQAMVSLALGDAPAAERQFSAALEVVAEWGTKTWGSLPVQHCLDLDLWLLEGLARAMRVQGRVEDAASVGQGGNGWGLGANPKAEDVVIPYGAGTCASPLNDAFELSFLAAPDKLSEAWEIVAGSNTLPTDGDAESEFFRAGHAFHAVLSRDAMASHKVVDHQLSAVHFRPLPSPAAHAPSALVYEEEITRLLSLQRNQKGGFVAHQRGVYNVLGVGRASVGIVVDKQGKVVAAQDRVSGGFELGSHLSALMYQNRDGQHRPVLAGESALLTLGRGVMADPSWLGSAFPRRLKATVRMKMKRDGAVTGNAT</sequence>
<name>A0ACC3BVN5_PYRYE</name>
<reference evidence="1" key="1">
    <citation type="submission" date="2019-11" db="EMBL/GenBank/DDBJ databases">
        <title>Nori genome reveals adaptations in red seaweeds to the harsh intertidal environment.</title>
        <authorList>
            <person name="Wang D."/>
            <person name="Mao Y."/>
        </authorList>
    </citation>
    <scope>NUCLEOTIDE SEQUENCE</scope>
    <source>
        <tissue evidence="1">Gametophyte</tissue>
    </source>
</reference>
<organism evidence="1 2">
    <name type="scientific">Pyropia yezoensis</name>
    <name type="common">Susabi-nori</name>
    <name type="synonym">Porphyra yezoensis</name>
    <dbReference type="NCBI Taxonomy" id="2788"/>
    <lineage>
        <taxon>Eukaryota</taxon>
        <taxon>Rhodophyta</taxon>
        <taxon>Bangiophyceae</taxon>
        <taxon>Bangiales</taxon>
        <taxon>Bangiaceae</taxon>
        <taxon>Pyropia</taxon>
    </lineage>
</organism>
<gene>
    <name evidence="1" type="ORF">I4F81_004581</name>
</gene>
<evidence type="ECO:0000313" key="1">
    <source>
        <dbReference type="EMBL" id="KAK1862005.1"/>
    </source>
</evidence>
<proteinExistence type="predicted"/>
<keyword evidence="2" id="KW-1185">Reference proteome</keyword>
<evidence type="ECO:0000313" key="2">
    <source>
        <dbReference type="Proteomes" id="UP000798662"/>
    </source>
</evidence>
<dbReference type="EMBL" id="CM020618">
    <property type="protein sequence ID" value="KAK1862005.1"/>
    <property type="molecule type" value="Genomic_DNA"/>
</dbReference>
<protein>
    <submittedName>
        <fullName evidence="1">Uncharacterized protein</fullName>
    </submittedName>
</protein>
<accession>A0ACC3BVN5</accession>